<reference evidence="2" key="1">
    <citation type="journal article" date="2011" name="PLoS Genet.">
        <title>Genomic analysis of the necrotrophic fungal pathogens Sclerotinia sclerotiorum and Botrytis cinerea.</title>
        <authorList>
            <person name="Amselem J."/>
            <person name="Cuomo C.A."/>
            <person name="van Kan J.A."/>
            <person name="Viaud M."/>
            <person name="Benito E.P."/>
            <person name="Couloux A."/>
            <person name="Coutinho P.M."/>
            <person name="de Vries R.P."/>
            <person name="Dyer P.S."/>
            <person name="Fillinger S."/>
            <person name="Fournier E."/>
            <person name="Gout L."/>
            <person name="Hahn M."/>
            <person name="Kohn L."/>
            <person name="Lapalu N."/>
            <person name="Plummer K.M."/>
            <person name="Pradier J.M."/>
            <person name="Quevillon E."/>
            <person name="Sharon A."/>
            <person name="Simon A."/>
            <person name="ten Have A."/>
            <person name="Tudzynski B."/>
            <person name="Tudzynski P."/>
            <person name="Wincker P."/>
            <person name="Andrew M."/>
            <person name="Anthouard V."/>
            <person name="Beever R.E."/>
            <person name="Beffa R."/>
            <person name="Benoit I."/>
            <person name="Bouzid O."/>
            <person name="Brault B."/>
            <person name="Chen Z."/>
            <person name="Choquer M."/>
            <person name="Collemare J."/>
            <person name="Cotton P."/>
            <person name="Danchin E.G."/>
            <person name="Da Silva C."/>
            <person name="Gautier A."/>
            <person name="Giraud C."/>
            <person name="Giraud T."/>
            <person name="Gonzalez C."/>
            <person name="Grossetete S."/>
            <person name="Guldener U."/>
            <person name="Henrissat B."/>
            <person name="Howlett B.J."/>
            <person name="Kodira C."/>
            <person name="Kretschmer M."/>
            <person name="Lappartient A."/>
            <person name="Leroch M."/>
            <person name="Levis C."/>
            <person name="Mauceli E."/>
            <person name="Neuveglise C."/>
            <person name="Oeser B."/>
            <person name="Pearson M."/>
            <person name="Poulain J."/>
            <person name="Poussereau N."/>
            <person name="Quesneville H."/>
            <person name="Rascle C."/>
            <person name="Schumacher J."/>
            <person name="Segurens B."/>
            <person name="Sexton A."/>
            <person name="Silva E."/>
            <person name="Sirven C."/>
            <person name="Soanes D.M."/>
            <person name="Talbot N.J."/>
            <person name="Templeton M."/>
            <person name="Yandava C."/>
            <person name="Yarden O."/>
            <person name="Zeng Q."/>
            <person name="Rollins J.A."/>
            <person name="Lebrun M.H."/>
            <person name="Dickman M."/>
        </authorList>
    </citation>
    <scope>NUCLEOTIDE SEQUENCE [LARGE SCALE GENOMIC DNA]</scope>
    <source>
        <strain evidence="2">T4</strain>
    </source>
</reference>
<accession>G2XUS0</accession>
<gene>
    <name evidence="1" type="ORF">BofuT4_uP058200.1</name>
</gene>
<evidence type="ECO:0000313" key="2">
    <source>
        <dbReference type="Proteomes" id="UP000008177"/>
    </source>
</evidence>
<dbReference type="InParanoid" id="G2XUS0"/>
<dbReference type="Proteomes" id="UP000008177">
    <property type="component" value="Unplaced contigs"/>
</dbReference>
<name>G2XUS0_BOTF4</name>
<dbReference type="EMBL" id="FQ790270">
    <property type="protein sequence ID" value="CCD44240.1"/>
    <property type="molecule type" value="Genomic_DNA"/>
</dbReference>
<sequence>MRAGLSIVQVLKRCDVALTLCRYCKMLYSDGDGDGDGDVEARDGECMLWLMIGT</sequence>
<protein>
    <submittedName>
        <fullName evidence="1">Uncharacterized protein</fullName>
    </submittedName>
</protein>
<proteinExistence type="predicted"/>
<dbReference type="AlphaFoldDB" id="G2XUS0"/>
<organism evidence="1 2">
    <name type="scientific">Botryotinia fuckeliana (strain T4)</name>
    <name type="common">Noble rot fungus</name>
    <name type="synonym">Botrytis cinerea</name>
    <dbReference type="NCBI Taxonomy" id="999810"/>
    <lineage>
        <taxon>Eukaryota</taxon>
        <taxon>Fungi</taxon>
        <taxon>Dikarya</taxon>
        <taxon>Ascomycota</taxon>
        <taxon>Pezizomycotina</taxon>
        <taxon>Leotiomycetes</taxon>
        <taxon>Helotiales</taxon>
        <taxon>Sclerotiniaceae</taxon>
        <taxon>Botrytis</taxon>
    </lineage>
</organism>
<dbReference type="HOGENOM" id="CLU_3050043_0_0_1"/>
<evidence type="ECO:0000313" key="1">
    <source>
        <dbReference type="EMBL" id="CCD44240.1"/>
    </source>
</evidence>